<dbReference type="GO" id="GO:0160150">
    <property type="term" value="F:tRNA pseudouridine(13) synthase activity"/>
    <property type="evidence" value="ECO:0007669"/>
    <property type="project" value="UniProtKB-EC"/>
</dbReference>
<evidence type="ECO:0000256" key="2">
    <source>
        <dbReference type="ARBA" id="ARBA00022694"/>
    </source>
</evidence>
<dbReference type="PROSITE" id="PS01268">
    <property type="entry name" value="UPF0024"/>
    <property type="match status" value="1"/>
</dbReference>
<sequence>MTEQDANISQEHSAHSESAAKIATPEWAYLHGEPSAYGGLKRTPEDFKVREDLGFAPCGEGEHIFLNIRKRGQNTQWIARELARVAKVTQREVSWAGLKDRHAVTEQWFGVHLPGKAEPDFSSLENSDVQILARARHNKKLKIGALKGNWFELVITDLSHTADLETRLNAIASRGVPNYYGDQRFGHHFGNITHARAMFNGRKVKDRTKRSLYLSAARSYLFNLAASHRLSAGLGEQLLAGDCLMLAGTQSFFTINEDNPLDATLQARFASDDVRLSAPLWGRSRLPSIETAAQLELSALAEHADLCQGLENQGLKQERRPLLLKPQQLTWQLAEDRLCLAFWLPAGSYATSVVRELVKDGVGNEDISK</sequence>
<dbReference type="InterPro" id="IPR020119">
    <property type="entry name" value="PsdUridine_synth_TruD_CS"/>
</dbReference>
<dbReference type="InterPro" id="IPR020103">
    <property type="entry name" value="PsdUridine_synth_cat_dom_sf"/>
</dbReference>
<evidence type="ECO:0000313" key="7">
    <source>
        <dbReference type="Proteomes" id="UP000243793"/>
    </source>
</evidence>
<dbReference type="KEGG" id="ocm:CBP12_12730"/>
<dbReference type="GO" id="GO:0003723">
    <property type="term" value="F:RNA binding"/>
    <property type="evidence" value="ECO:0007669"/>
    <property type="project" value="InterPro"/>
</dbReference>
<protein>
    <recommendedName>
        <fullName evidence="4">tRNA pseudouridine synthase D</fullName>
        <ecNumber evidence="4">5.4.99.27</ecNumber>
    </recommendedName>
    <alternativeName>
        <fullName evidence="4">tRNA pseudouridine(13) synthase</fullName>
    </alternativeName>
    <alternativeName>
        <fullName evidence="4">tRNA pseudouridylate synthase D</fullName>
    </alternativeName>
    <alternativeName>
        <fullName evidence="4">tRNA-uridine isomerase D</fullName>
    </alternativeName>
</protein>
<gene>
    <name evidence="4" type="primary">truD</name>
    <name evidence="6" type="ORF">CBP12_12730</name>
</gene>
<feature type="active site" description="Nucleophile" evidence="4">
    <location>
        <position position="100"/>
    </location>
</feature>
<comment type="catalytic activity">
    <reaction evidence="4">
        <text>uridine(13) in tRNA = pseudouridine(13) in tRNA</text>
        <dbReference type="Rhea" id="RHEA:42540"/>
        <dbReference type="Rhea" id="RHEA-COMP:10105"/>
        <dbReference type="Rhea" id="RHEA-COMP:10106"/>
        <dbReference type="ChEBI" id="CHEBI:65314"/>
        <dbReference type="ChEBI" id="CHEBI:65315"/>
        <dbReference type="EC" id="5.4.99.27"/>
    </reaction>
</comment>
<dbReference type="GO" id="GO:0005829">
    <property type="term" value="C:cytosol"/>
    <property type="evidence" value="ECO:0007669"/>
    <property type="project" value="TreeGrafter"/>
</dbReference>
<dbReference type="InterPro" id="IPR050170">
    <property type="entry name" value="TruD_pseudoU_synthase"/>
</dbReference>
<comment type="similarity">
    <text evidence="1 4">Belongs to the pseudouridine synthase TruD family.</text>
</comment>
<dbReference type="InterPro" id="IPR001656">
    <property type="entry name" value="PsdUridine_synth_TruD"/>
</dbReference>
<organism evidence="6 7">
    <name type="scientific">Oceanisphaera avium</name>
    <dbReference type="NCBI Taxonomy" id="1903694"/>
    <lineage>
        <taxon>Bacteria</taxon>
        <taxon>Pseudomonadati</taxon>
        <taxon>Pseudomonadota</taxon>
        <taxon>Gammaproteobacteria</taxon>
        <taxon>Aeromonadales</taxon>
        <taxon>Aeromonadaceae</taxon>
        <taxon>Oceanisphaera</taxon>
    </lineage>
</organism>
<dbReference type="EMBL" id="CP021376">
    <property type="protein sequence ID" value="ART80913.1"/>
    <property type="molecule type" value="Genomic_DNA"/>
</dbReference>
<dbReference type="InterPro" id="IPR042214">
    <property type="entry name" value="TruD_catalytic"/>
</dbReference>
<dbReference type="PROSITE" id="PS50984">
    <property type="entry name" value="TRUD"/>
    <property type="match status" value="1"/>
</dbReference>
<dbReference type="PANTHER" id="PTHR47811:SF1">
    <property type="entry name" value="TRNA PSEUDOURIDINE SYNTHASE D"/>
    <property type="match status" value="1"/>
</dbReference>
<evidence type="ECO:0000256" key="3">
    <source>
        <dbReference type="ARBA" id="ARBA00023235"/>
    </source>
</evidence>
<dbReference type="AlphaFoldDB" id="A0A1Y0D019"/>
<proteinExistence type="inferred from homology"/>
<dbReference type="PANTHER" id="PTHR47811">
    <property type="entry name" value="TRNA PSEUDOURIDINE SYNTHASE D"/>
    <property type="match status" value="1"/>
</dbReference>
<dbReference type="Gene3D" id="3.30.2340.10">
    <property type="entry name" value="TruD, insertion domain"/>
    <property type="match status" value="1"/>
</dbReference>
<dbReference type="Gene3D" id="3.30.2350.20">
    <property type="entry name" value="TruD, catalytic domain"/>
    <property type="match status" value="1"/>
</dbReference>
<dbReference type="InterPro" id="IPR043165">
    <property type="entry name" value="TruD_insert_sf"/>
</dbReference>
<reference evidence="7" key="1">
    <citation type="submission" date="2017-05" db="EMBL/GenBank/DDBJ databases">
        <authorList>
            <person name="Sung H."/>
        </authorList>
    </citation>
    <scope>NUCLEOTIDE SEQUENCE [LARGE SCALE GENOMIC DNA]</scope>
    <source>
        <strain evidence="7">AMac2203</strain>
    </source>
</reference>
<dbReference type="Proteomes" id="UP000243793">
    <property type="component" value="Chromosome"/>
</dbReference>
<dbReference type="Pfam" id="PF01142">
    <property type="entry name" value="TruD"/>
    <property type="match status" value="2"/>
</dbReference>
<evidence type="ECO:0000256" key="4">
    <source>
        <dbReference type="HAMAP-Rule" id="MF_01082"/>
    </source>
</evidence>
<keyword evidence="2 4" id="KW-0819">tRNA processing</keyword>
<dbReference type="EC" id="5.4.99.27" evidence="4"/>
<dbReference type="HAMAP" id="MF_01082">
    <property type="entry name" value="TruD"/>
    <property type="match status" value="1"/>
</dbReference>
<evidence type="ECO:0000256" key="1">
    <source>
        <dbReference type="ARBA" id="ARBA00007953"/>
    </source>
</evidence>
<evidence type="ECO:0000259" key="5">
    <source>
        <dbReference type="PROSITE" id="PS50984"/>
    </source>
</evidence>
<dbReference type="CDD" id="cd02575">
    <property type="entry name" value="PseudoU_synth_EcTruD"/>
    <property type="match status" value="1"/>
</dbReference>
<dbReference type="GO" id="GO:0031119">
    <property type="term" value="P:tRNA pseudouridine synthesis"/>
    <property type="evidence" value="ECO:0007669"/>
    <property type="project" value="UniProtKB-UniRule"/>
</dbReference>
<dbReference type="NCBIfam" id="TIGR00094">
    <property type="entry name" value="tRNA_TruD_broad"/>
    <property type="match status" value="1"/>
</dbReference>
<keyword evidence="7" id="KW-1185">Reference proteome</keyword>
<keyword evidence="3 4" id="KW-0413">Isomerase</keyword>
<dbReference type="SUPFAM" id="SSF55120">
    <property type="entry name" value="Pseudouridine synthase"/>
    <property type="match status" value="1"/>
</dbReference>
<evidence type="ECO:0000313" key="6">
    <source>
        <dbReference type="EMBL" id="ART80913.1"/>
    </source>
</evidence>
<name>A0A1Y0D019_9GAMM</name>
<dbReference type="InterPro" id="IPR011760">
    <property type="entry name" value="PsdUridine_synth_TruD_insert"/>
</dbReference>
<accession>A0A1Y0D019</accession>
<feature type="domain" description="TRUD" evidence="5">
    <location>
        <begin position="175"/>
        <end position="324"/>
    </location>
</feature>
<dbReference type="RefSeq" id="WP_086964981.1">
    <property type="nucleotide sequence ID" value="NZ_CP021376.1"/>
</dbReference>
<comment type="function">
    <text evidence="4">Responsible for synthesis of pseudouridine from uracil-13 in transfer RNAs.</text>
</comment>
<dbReference type="OrthoDB" id="1550679at2"/>